<dbReference type="GO" id="GO:0032259">
    <property type="term" value="P:methylation"/>
    <property type="evidence" value="ECO:0007669"/>
    <property type="project" value="UniProtKB-KW"/>
</dbReference>
<protein>
    <submittedName>
        <fullName evidence="4">Site-specific DNA-adenine methylase</fullName>
    </submittedName>
</protein>
<dbReference type="Gene3D" id="3.40.50.150">
    <property type="entry name" value="Vaccinia Virus protein VP39"/>
    <property type="match status" value="1"/>
</dbReference>
<dbReference type="EMBL" id="JABSNP010000009">
    <property type="protein sequence ID" value="NRT19377.1"/>
    <property type="molecule type" value="Genomic_DNA"/>
</dbReference>
<gene>
    <name evidence="4" type="ORF">HNP98_002206</name>
</gene>
<evidence type="ECO:0000256" key="3">
    <source>
        <dbReference type="ARBA" id="ARBA00022691"/>
    </source>
</evidence>
<dbReference type="InterPro" id="IPR029063">
    <property type="entry name" value="SAM-dependent_MTases_sf"/>
</dbReference>
<keyword evidence="2" id="KW-0808">Transferase</keyword>
<dbReference type="Proteomes" id="UP000779507">
    <property type="component" value="Unassembled WGS sequence"/>
</dbReference>
<comment type="caution">
    <text evidence="4">The sequence shown here is derived from an EMBL/GenBank/DDBJ whole genome shotgun (WGS) entry which is preliminary data.</text>
</comment>
<name>A0ABX2FQE8_9BACT</name>
<dbReference type="RefSeq" id="WP_173810107.1">
    <property type="nucleotide sequence ID" value="NZ_JABSNP010000009.1"/>
</dbReference>
<evidence type="ECO:0000313" key="4">
    <source>
        <dbReference type="EMBL" id="NRT19377.1"/>
    </source>
</evidence>
<accession>A0ABX2FQE8</accession>
<dbReference type="GO" id="GO:0008168">
    <property type="term" value="F:methyltransferase activity"/>
    <property type="evidence" value="ECO:0007669"/>
    <property type="project" value="UniProtKB-KW"/>
</dbReference>
<proteinExistence type="predicted"/>
<dbReference type="SUPFAM" id="SSF53335">
    <property type="entry name" value="S-adenosyl-L-methionine-dependent methyltransferases"/>
    <property type="match status" value="1"/>
</dbReference>
<keyword evidence="1 4" id="KW-0489">Methyltransferase</keyword>
<dbReference type="PANTHER" id="PTHR30481">
    <property type="entry name" value="DNA ADENINE METHYLASE"/>
    <property type="match status" value="1"/>
</dbReference>
<keyword evidence="3" id="KW-0949">S-adenosyl-L-methionine</keyword>
<keyword evidence="5" id="KW-1185">Reference proteome</keyword>
<evidence type="ECO:0000256" key="1">
    <source>
        <dbReference type="ARBA" id="ARBA00022603"/>
    </source>
</evidence>
<dbReference type="InterPro" id="IPR012327">
    <property type="entry name" value="MeTrfase_D12"/>
</dbReference>
<reference evidence="4 5" key="1">
    <citation type="submission" date="2020-05" db="EMBL/GenBank/DDBJ databases">
        <title>Genomic Encyclopedia of Type Strains, Phase IV (KMG-V): Genome sequencing to study the core and pangenomes of soil and plant-associated prokaryotes.</title>
        <authorList>
            <person name="Whitman W."/>
        </authorList>
    </citation>
    <scope>NUCLEOTIDE SEQUENCE [LARGE SCALE GENOMIC DNA]</scope>
    <source>
        <strain evidence="4 5">9A</strain>
    </source>
</reference>
<sequence length="254" mass="29909">MIKFPTISTYYGGKGSSGTYQKIINHVRPHDTLIIPFLGNCALTRQIQWPAQVIANDLDPFIIDQWREARLGPRLDLYNLPALDFLATVLKRPDLGRVVVYCDPPYPLDSRKSRELRYTHEMTERDHEEFLTAVRFLRVDCLISTYPNQRYAEQLSHWNRTEFQSQTRQGMATEWLFYNYARPEVLHDVRFAGNDYREREYIKRKAARWVARWKELKPHERQHILQELMQETHPALLAMATTATHDEAAKYGGT</sequence>
<evidence type="ECO:0000313" key="5">
    <source>
        <dbReference type="Proteomes" id="UP000779507"/>
    </source>
</evidence>
<organism evidence="4 5">
    <name type="scientific">Hymenobacter caeli</name>
    <dbReference type="NCBI Taxonomy" id="2735894"/>
    <lineage>
        <taxon>Bacteria</taxon>
        <taxon>Pseudomonadati</taxon>
        <taxon>Bacteroidota</taxon>
        <taxon>Cytophagia</taxon>
        <taxon>Cytophagales</taxon>
        <taxon>Hymenobacteraceae</taxon>
        <taxon>Hymenobacter</taxon>
    </lineage>
</organism>
<evidence type="ECO:0000256" key="2">
    <source>
        <dbReference type="ARBA" id="ARBA00022679"/>
    </source>
</evidence>